<accession>A0A426Z8S7</accession>
<gene>
    <name evidence="1" type="ORF">B296_00016078</name>
</gene>
<comment type="caution">
    <text evidence="1">The sequence shown here is derived from an EMBL/GenBank/DDBJ whole genome shotgun (WGS) entry which is preliminary data.</text>
</comment>
<organism evidence="1 2">
    <name type="scientific">Ensete ventricosum</name>
    <name type="common">Abyssinian banana</name>
    <name type="synonym">Musa ensete</name>
    <dbReference type="NCBI Taxonomy" id="4639"/>
    <lineage>
        <taxon>Eukaryota</taxon>
        <taxon>Viridiplantae</taxon>
        <taxon>Streptophyta</taxon>
        <taxon>Embryophyta</taxon>
        <taxon>Tracheophyta</taxon>
        <taxon>Spermatophyta</taxon>
        <taxon>Magnoliopsida</taxon>
        <taxon>Liliopsida</taxon>
        <taxon>Zingiberales</taxon>
        <taxon>Musaceae</taxon>
        <taxon>Ensete</taxon>
    </lineage>
</organism>
<protein>
    <submittedName>
        <fullName evidence="1">Uncharacterized protein</fullName>
    </submittedName>
</protein>
<dbReference type="EMBL" id="AMZH03007810">
    <property type="protein sequence ID" value="RRT60379.1"/>
    <property type="molecule type" value="Genomic_DNA"/>
</dbReference>
<evidence type="ECO:0000313" key="2">
    <source>
        <dbReference type="Proteomes" id="UP000287651"/>
    </source>
</evidence>
<reference evidence="1 2" key="1">
    <citation type="journal article" date="2014" name="Agronomy (Basel)">
        <title>A Draft Genome Sequence for Ensete ventricosum, the Drought-Tolerant Tree Against Hunger.</title>
        <authorList>
            <person name="Harrison J."/>
            <person name="Moore K.A."/>
            <person name="Paszkiewicz K."/>
            <person name="Jones T."/>
            <person name="Grant M."/>
            <person name="Ambacheew D."/>
            <person name="Muzemil S."/>
            <person name="Studholme D.J."/>
        </authorList>
    </citation>
    <scope>NUCLEOTIDE SEQUENCE [LARGE SCALE GENOMIC DNA]</scope>
</reference>
<evidence type="ECO:0000313" key="1">
    <source>
        <dbReference type="EMBL" id="RRT60379.1"/>
    </source>
</evidence>
<proteinExistence type="predicted"/>
<sequence length="102" mass="11625">MKLQPDDGLRYSLGIRPSSDNAMGSRWKFTRRFAEGIRKLAGNVKGDRREEDRRTCHKIARGCRSIREIRGTTSKCRRVNRPDGGWTARTIDYGQQPMAEGG</sequence>
<dbReference type="AlphaFoldDB" id="A0A426Z8S7"/>
<dbReference type="Proteomes" id="UP000287651">
    <property type="component" value="Unassembled WGS sequence"/>
</dbReference>
<name>A0A426Z8S7_ENSVE</name>